<evidence type="ECO:0000313" key="2">
    <source>
        <dbReference type="EMBL" id="TNN70184.1"/>
    </source>
</evidence>
<dbReference type="Proteomes" id="UP000314294">
    <property type="component" value="Unassembled WGS sequence"/>
</dbReference>
<accession>A0A4Z2HYW1</accession>
<organism evidence="2 3">
    <name type="scientific">Liparis tanakae</name>
    <name type="common">Tanaka's snailfish</name>
    <dbReference type="NCBI Taxonomy" id="230148"/>
    <lineage>
        <taxon>Eukaryota</taxon>
        <taxon>Metazoa</taxon>
        <taxon>Chordata</taxon>
        <taxon>Craniata</taxon>
        <taxon>Vertebrata</taxon>
        <taxon>Euteleostomi</taxon>
        <taxon>Actinopterygii</taxon>
        <taxon>Neopterygii</taxon>
        <taxon>Teleostei</taxon>
        <taxon>Neoteleostei</taxon>
        <taxon>Acanthomorphata</taxon>
        <taxon>Eupercaria</taxon>
        <taxon>Perciformes</taxon>
        <taxon>Cottioidei</taxon>
        <taxon>Cottales</taxon>
        <taxon>Liparidae</taxon>
        <taxon>Liparis</taxon>
    </lineage>
</organism>
<gene>
    <name evidence="2" type="ORF">EYF80_019555</name>
</gene>
<evidence type="ECO:0000313" key="3">
    <source>
        <dbReference type="Proteomes" id="UP000314294"/>
    </source>
</evidence>
<feature type="region of interest" description="Disordered" evidence="1">
    <location>
        <begin position="1"/>
        <end position="26"/>
    </location>
</feature>
<dbReference type="AlphaFoldDB" id="A0A4Z2HYW1"/>
<name>A0A4Z2HYW1_9TELE</name>
<comment type="caution">
    <text evidence="2">The sequence shown here is derived from an EMBL/GenBank/DDBJ whole genome shotgun (WGS) entry which is preliminary data.</text>
</comment>
<reference evidence="2 3" key="1">
    <citation type="submission" date="2019-03" db="EMBL/GenBank/DDBJ databases">
        <title>First draft genome of Liparis tanakae, snailfish: a comprehensive survey of snailfish specific genes.</title>
        <authorList>
            <person name="Kim W."/>
            <person name="Song I."/>
            <person name="Jeong J.-H."/>
            <person name="Kim D."/>
            <person name="Kim S."/>
            <person name="Ryu S."/>
            <person name="Song J.Y."/>
            <person name="Lee S.K."/>
        </authorList>
    </citation>
    <scope>NUCLEOTIDE SEQUENCE [LARGE SCALE GENOMIC DNA]</scope>
    <source>
        <tissue evidence="2">Muscle</tissue>
    </source>
</reference>
<keyword evidence="3" id="KW-1185">Reference proteome</keyword>
<feature type="compositionally biased region" description="Polar residues" evidence="1">
    <location>
        <begin position="8"/>
        <end position="24"/>
    </location>
</feature>
<dbReference type="EMBL" id="SRLO01000166">
    <property type="protein sequence ID" value="TNN70184.1"/>
    <property type="molecule type" value="Genomic_DNA"/>
</dbReference>
<evidence type="ECO:0000256" key="1">
    <source>
        <dbReference type="SAM" id="MobiDB-lite"/>
    </source>
</evidence>
<proteinExistence type="predicted"/>
<sequence length="81" mass="8778">MTLKETPNGLNVTQEDYKGTQSNYDTRHGAAVSLQPKPQVQIGPCGGAEPRAQVMVTCSIVPEKAAKERPGSCKMDTMEDR</sequence>
<protein>
    <submittedName>
        <fullName evidence="2">Uncharacterized protein</fullName>
    </submittedName>
</protein>